<reference evidence="1 2" key="1">
    <citation type="journal article" date="2022" name="DNA Res.">
        <title>Chromosomal-level genome assembly of the orchid tree Bauhinia variegata (Leguminosae; Cercidoideae) supports the allotetraploid origin hypothesis of Bauhinia.</title>
        <authorList>
            <person name="Zhong Y."/>
            <person name="Chen Y."/>
            <person name="Zheng D."/>
            <person name="Pang J."/>
            <person name="Liu Y."/>
            <person name="Luo S."/>
            <person name="Meng S."/>
            <person name="Qian L."/>
            <person name="Wei D."/>
            <person name="Dai S."/>
            <person name="Zhou R."/>
        </authorList>
    </citation>
    <scope>NUCLEOTIDE SEQUENCE [LARGE SCALE GENOMIC DNA]</scope>
    <source>
        <strain evidence="1">BV-YZ2020</strain>
    </source>
</reference>
<name>A0ACB9LFZ9_BAUVA</name>
<sequence length="121" mass="14525">MGNHPSLWAWREKHKRTKMKQFGYSTLGDMLEFLESTRWRDLTKEKKVEFESLMNDLDTIGFDIQWLRNTQELMKQRNIDEKIINHIKTLEVQEMKQKITVKDLETELQKAKVELANTTLN</sequence>
<gene>
    <name evidence="1" type="ORF">L6164_031494</name>
</gene>
<protein>
    <submittedName>
        <fullName evidence="1">Uncharacterized protein</fullName>
    </submittedName>
</protein>
<comment type="caution">
    <text evidence="1">The sequence shown here is derived from an EMBL/GenBank/DDBJ whole genome shotgun (WGS) entry which is preliminary data.</text>
</comment>
<accession>A0ACB9LFZ9</accession>
<proteinExistence type="predicted"/>
<keyword evidence="2" id="KW-1185">Reference proteome</keyword>
<dbReference type="EMBL" id="CM039437">
    <property type="protein sequence ID" value="KAI4308416.1"/>
    <property type="molecule type" value="Genomic_DNA"/>
</dbReference>
<dbReference type="Proteomes" id="UP000828941">
    <property type="component" value="Chromosome 12"/>
</dbReference>
<evidence type="ECO:0000313" key="1">
    <source>
        <dbReference type="EMBL" id="KAI4308416.1"/>
    </source>
</evidence>
<organism evidence="1 2">
    <name type="scientific">Bauhinia variegata</name>
    <name type="common">Purple orchid tree</name>
    <name type="synonym">Phanera variegata</name>
    <dbReference type="NCBI Taxonomy" id="167791"/>
    <lineage>
        <taxon>Eukaryota</taxon>
        <taxon>Viridiplantae</taxon>
        <taxon>Streptophyta</taxon>
        <taxon>Embryophyta</taxon>
        <taxon>Tracheophyta</taxon>
        <taxon>Spermatophyta</taxon>
        <taxon>Magnoliopsida</taxon>
        <taxon>eudicotyledons</taxon>
        <taxon>Gunneridae</taxon>
        <taxon>Pentapetalae</taxon>
        <taxon>rosids</taxon>
        <taxon>fabids</taxon>
        <taxon>Fabales</taxon>
        <taxon>Fabaceae</taxon>
        <taxon>Cercidoideae</taxon>
        <taxon>Cercideae</taxon>
        <taxon>Bauhiniinae</taxon>
        <taxon>Bauhinia</taxon>
    </lineage>
</organism>
<evidence type="ECO:0000313" key="2">
    <source>
        <dbReference type="Proteomes" id="UP000828941"/>
    </source>
</evidence>